<sequence length="51" mass="5475">MNFVLVKNSVDRYLSGTPGALPDMAIVIGLLALNVTLYLIAALKQRGDSKL</sequence>
<feature type="transmembrane region" description="Helical" evidence="1">
    <location>
        <begin position="20"/>
        <end position="43"/>
    </location>
</feature>
<evidence type="ECO:0000313" key="2">
    <source>
        <dbReference type="EMBL" id="ERL10673.1"/>
    </source>
</evidence>
<keyword evidence="1" id="KW-1133">Transmembrane helix</keyword>
<dbReference type="EMBL" id="AWEZ01000006">
    <property type="protein sequence ID" value="ERL10673.1"/>
    <property type="molecule type" value="Genomic_DNA"/>
</dbReference>
<evidence type="ECO:0000256" key="1">
    <source>
        <dbReference type="SAM" id="Phobius"/>
    </source>
</evidence>
<keyword evidence="1" id="KW-0472">Membrane</keyword>
<dbReference type="Proteomes" id="UP000016638">
    <property type="component" value="Unassembled WGS sequence"/>
</dbReference>
<keyword evidence="1" id="KW-0812">Transmembrane</keyword>
<organism evidence="2 3">
    <name type="scientific">Olsenella profusa F0195</name>
    <dbReference type="NCBI Taxonomy" id="1125712"/>
    <lineage>
        <taxon>Bacteria</taxon>
        <taxon>Bacillati</taxon>
        <taxon>Actinomycetota</taxon>
        <taxon>Coriobacteriia</taxon>
        <taxon>Coriobacteriales</taxon>
        <taxon>Atopobiaceae</taxon>
        <taxon>Olsenella</taxon>
    </lineage>
</organism>
<gene>
    <name evidence="2" type="ORF">HMPREF1316_1148</name>
</gene>
<proteinExistence type="predicted"/>
<name>U2TXB0_9ACTN</name>
<keyword evidence="3" id="KW-1185">Reference proteome</keyword>
<reference evidence="2 3" key="1">
    <citation type="submission" date="2013-08" db="EMBL/GenBank/DDBJ databases">
        <authorList>
            <person name="Durkin A.S."/>
            <person name="Haft D.R."/>
            <person name="McCorrison J."/>
            <person name="Torralba M."/>
            <person name="Gillis M."/>
            <person name="Haft D.H."/>
            <person name="Methe B."/>
            <person name="Sutton G."/>
            <person name="Nelson K.E."/>
        </authorList>
    </citation>
    <scope>NUCLEOTIDE SEQUENCE [LARGE SCALE GENOMIC DNA]</scope>
    <source>
        <strain evidence="2 3">F0195</strain>
    </source>
</reference>
<evidence type="ECO:0000313" key="3">
    <source>
        <dbReference type="Proteomes" id="UP000016638"/>
    </source>
</evidence>
<accession>U2TXB0</accession>
<comment type="caution">
    <text evidence="2">The sequence shown here is derived from an EMBL/GenBank/DDBJ whole genome shotgun (WGS) entry which is preliminary data.</text>
</comment>
<dbReference type="AlphaFoldDB" id="U2TXB0"/>
<dbReference type="STRING" id="1125712.HMPREF1316_1148"/>
<protein>
    <submittedName>
        <fullName evidence="2">Uncharacterized protein</fullName>
    </submittedName>
</protein>